<dbReference type="InterPro" id="IPR051620">
    <property type="entry name" value="ORF904-like_C"/>
</dbReference>
<dbReference type="GO" id="GO:0005524">
    <property type="term" value="F:ATP binding"/>
    <property type="evidence" value="ECO:0007669"/>
    <property type="project" value="UniProtKB-KW"/>
</dbReference>
<evidence type="ECO:0000256" key="3">
    <source>
        <dbReference type="ARBA" id="ARBA00022840"/>
    </source>
</evidence>
<dbReference type="Pfam" id="PF19263">
    <property type="entry name" value="DUF5906"/>
    <property type="match status" value="1"/>
</dbReference>
<dbReference type="AlphaFoldDB" id="A0A3E0IKY5"/>
<dbReference type="GO" id="GO:0016787">
    <property type="term" value="F:hydrolase activity"/>
    <property type="evidence" value="ECO:0007669"/>
    <property type="project" value="UniProtKB-KW"/>
</dbReference>
<dbReference type="EMBL" id="QKXQ01000683">
    <property type="protein sequence ID" value="REH89431.1"/>
    <property type="molecule type" value="Genomic_DNA"/>
</dbReference>
<evidence type="ECO:0000313" key="6">
    <source>
        <dbReference type="Proteomes" id="UP000256562"/>
    </source>
</evidence>
<evidence type="ECO:0000259" key="4">
    <source>
        <dbReference type="PROSITE" id="PS51206"/>
    </source>
</evidence>
<sequence>MNNLTYIEYQKGKKHAGKDADESESSESFEDCGIKLTDKDLVIDIDNVSKEMIHAIIQFFNIETQTVWTDRGVHFYFKKPENFKGANGISALGFPIEYKHIKNTKSVTVKRNGVLRKIDNEGVRENLHEIFQVNRKIKNNLLGMGESDGRNDALYKHKMAIYSLKDTVKILNFINEFVFADKLPNDEISTIARDEAIDTKDMSFDTIAKSLVNQYYVRFYNNVLFFRDDEGKFINDENMLKRKIHQFLDQKDSRNVEEVYKQLLLMAPIITLDDDESFEIHFNNGYLHEGDFYDMESKTFTPYHIDIDYHTDAEPVKVVDDYLNHLSNNDEEYKKLILEVLAHTLIINKEFKRMLAKFFIFVGDGGNGKGTLLTIIRAILNRKNCSGLSIGDMADERYFVTMQGKLANLGDDIQDEPINNKQMKALKNISTCDFVSTRQLFQQATEVEMTLSLIFTSNHILKSWEKGESYKRRVMWLPIYTKPAKKEKNFIQKLTTKKALEYWISLIIEAYGRLYANEKFTVSEVVEKFNNQYHEENNNFLLYLQDFERKDFIDMKPKQIYDEYEAWAEENDLNPQSKKQVKDTIEKNYGLIVKGKKINGTTQRVYVEINKEDEEEKE</sequence>
<dbReference type="InterPro" id="IPR045455">
    <property type="entry name" value="NrS-1_pol-like_helicase"/>
</dbReference>
<dbReference type="RefSeq" id="WP_116095381.1">
    <property type="nucleotide sequence ID" value="NZ_QKXQ01000683.1"/>
</dbReference>
<organism evidence="5 6">
    <name type="scientific">Staphylococcus felis</name>
    <dbReference type="NCBI Taxonomy" id="46127"/>
    <lineage>
        <taxon>Bacteria</taxon>
        <taxon>Bacillati</taxon>
        <taxon>Bacillota</taxon>
        <taxon>Bacilli</taxon>
        <taxon>Bacillales</taxon>
        <taxon>Staphylococcaceae</taxon>
        <taxon>Staphylococcus</taxon>
    </lineage>
</organism>
<proteinExistence type="predicted"/>
<feature type="domain" description="SF3 helicase" evidence="4">
    <location>
        <begin position="332"/>
        <end position="542"/>
    </location>
</feature>
<dbReference type="Gene3D" id="3.40.50.300">
    <property type="entry name" value="P-loop containing nucleotide triphosphate hydrolases"/>
    <property type="match status" value="1"/>
</dbReference>
<protein>
    <submittedName>
        <fullName evidence="5">DNA primase</fullName>
    </submittedName>
</protein>
<dbReference type="OrthoDB" id="9763644at2"/>
<evidence type="ECO:0000256" key="1">
    <source>
        <dbReference type="ARBA" id="ARBA00022741"/>
    </source>
</evidence>
<evidence type="ECO:0000313" key="5">
    <source>
        <dbReference type="EMBL" id="REH89431.1"/>
    </source>
</evidence>
<dbReference type="SUPFAM" id="SSF52540">
    <property type="entry name" value="P-loop containing nucleoside triphosphate hydrolases"/>
    <property type="match status" value="1"/>
</dbReference>
<dbReference type="Proteomes" id="UP000256562">
    <property type="component" value="Unassembled WGS sequence"/>
</dbReference>
<dbReference type="PANTHER" id="PTHR35372:SF2">
    <property type="entry name" value="SF3 HELICASE DOMAIN-CONTAINING PROTEIN"/>
    <property type="match status" value="1"/>
</dbReference>
<keyword evidence="1" id="KW-0547">Nucleotide-binding</keyword>
<dbReference type="InterPro" id="IPR027417">
    <property type="entry name" value="P-loop_NTPase"/>
</dbReference>
<dbReference type="PROSITE" id="PS51206">
    <property type="entry name" value="SF3_HELICASE_1"/>
    <property type="match status" value="1"/>
</dbReference>
<keyword evidence="3" id="KW-0067">ATP-binding</keyword>
<dbReference type="PANTHER" id="PTHR35372">
    <property type="entry name" value="ATP BINDING PROTEIN-RELATED"/>
    <property type="match status" value="1"/>
</dbReference>
<gene>
    <name evidence="5" type="ORF">DOS83_13355</name>
</gene>
<evidence type="ECO:0000256" key="2">
    <source>
        <dbReference type="ARBA" id="ARBA00022801"/>
    </source>
</evidence>
<keyword evidence="2" id="KW-0378">Hydrolase</keyword>
<name>A0A3E0IKY5_9STAP</name>
<dbReference type="InterPro" id="IPR014015">
    <property type="entry name" value="Helicase_SF3_DNA-vir"/>
</dbReference>
<accession>A0A3E0IKY5</accession>
<comment type="caution">
    <text evidence="5">The sequence shown here is derived from an EMBL/GenBank/DDBJ whole genome shotgun (WGS) entry which is preliminary data.</text>
</comment>
<reference evidence="5 6" key="1">
    <citation type="journal article" date="2018" name="Vet. Microbiol.">
        <title>Characterisation of Staphylococcus felis isolated from cats using whole genome sequencing.</title>
        <authorList>
            <person name="Worthing K."/>
            <person name="Pang S."/>
            <person name="Trott D.J."/>
            <person name="Abraham S."/>
            <person name="Coombs G.W."/>
            <person name="Jordan D."/>
            <person name="McIntyre L."/>
            <person name="Davies M.R."/>
            <person name="Norris J."/>
        </authorList>
    </citation>
    <scope>NUCLEOTIDE SEQUENCE [LARGE SCALE GENOMIC DNA]</scope>
    <source>
        <strain evidence="5 6">F9</strain>
    </source>
</reference>